<evidence type="ECO:0000313" key="1">
    <source>
        <dbReference type="EMBL" id="WMT05712.1"/>
    </source>
</evidence>
<sequence length="103" mass="11259">MNRERAMEFLHKAMELPGINRSSIGKVLQIDASQVSRIAAGRFTKLDGHALRVCKYAQSLVEGAHTHADGSFSELERKLARLSSVNPDVARAVSDLIDALAKD</sequence>
<name>A0ABY9PIS6_9GAMM</name>
<dbReference type="EMBL" id="CP133568">
    <property type="protein sequence ID" value="WMT05712.1"/>
    <property type="molecule type" value="Genomic_DNA"/>
</dbReference>
<accession>A0ABY9PIS6</accession>
<keyword evidence="2" id="KW-1185">Reference proteome</keyword>
<organism evidence="1 2">
    <name type="scientific">Lysobacter yananisis</name>
    <dbReference type="NCBI Taxonomy" id="1003114"/>
    <lineage>
        <taxon>Bacteria</taxon>
        <taxon>Pseudomonadati</taxon>
        <taxon>Pseudomonadota</taxon>
        <taxon>Gammaproteobacteria</taxon>
        <taxon>Lysobacterales</taxon>
        <taxon>Lysobacteraceae</taxon>
        <taxon>Lysobacter</taxon>
    </lineage>
</organism>
<dbReference type="RefSeq" id="WP_309153639.1">
    <property type="nucleotide sequence ID" value="NZ_CP133568.1"/>
</dbReference>
<evidence type="ECO:0008006" key="3">
    <source>
        <dbReference type="Google" id="ProtNLM"/>
    </source>
</evidence>
<dbReference type="Proteomes" id="UP001229313">
    <property type="component" value="Chromosome"/>
</dbReference>
<evidence type="ECO:0000313" key="2">
    <source>
        <dbReference type="Proteomes" id="UP001229313"/>
    </source>
</evidence>
<reference evidence="1 2" key="1">
    <citation type="submission" date="2023-08" db="EMBL/GenBank/DDBJ databases">
        <title>The whole genome sequence of Lysobacter yananisis.</title>
        <authorList>
            <person name="Sun H."/>
        </authorList>
    </citation>
    <scope>NUCLEOTIDE SEQUENCE [LARGE SCALE GENOMIC DNA]</scope>
    <source>
        <strain evidence="1 2">SNNU513</strain>
    </source>
</reference>
<gene>
    <name evidence="1" type="ORF">RDV84_12975</name>
</gene>
<protein>
    <recommendedName>
        <fullName evidence="3">XRE family transcriptional regulator</fullName>
    </recommendedName>
</protein>
<proteinExistence type="predicted"/>